<dbReference type="STRING" id="428990.SAMN06295987_108125"/>
<dbReference type="Gene3D" id="3.40.50.720">
    <property type="entry name" value="NAD(P)-binding Rossmann-like Domain"/>
    <property type="match status" value="1"/>
</dbReference>
<dbReference type="InterPro" id="IPR036291">
    <property type="entry name" value="NAD(P)-bd_dom_sf"/>
</dbReference>
<dbReference type="Pfam" id="PF01370">
    <property type="entry name" value="Epimerase"/>
    <property type="match status" value="1"/>
</dbReference>
<proteinExistence type="inferred from homology"/>
<dbReference type="EMBL" id="FVZE01000008">
    <property type="protein sequence ID" value="SLK08773.1"/>
    <property type="molecule type" value="Genomic_DNA"/>
</dbReference>
<evidence type="ECO:0000313" key="5">
    <source>
        <dbReference type="Proteomes" id="UP000190989"/>
    </source>
</evidence>
<comment type="pathway">
    <text evidence="1">Bacterial outer membrane biogenesis; LPS O-antigen biosynthesis.</text>
</comment>
<dbReference type="AlphaFoldDB" id="A0A1U6IL84"/>
<evidence type="ECO:0000259" key="3">
    <source>
        <dbReference type="Pfam" id="PF01370"/>
    </source>
</evidence>
<dbReference type="SUPFAM" id="SSF51735">
    <property type="entry name" value="NAD(P)-binding Rossmann-fold domains"/>
    <property type="match status" value="1"/>
</dbReference>
<dbReference type="PANTHER" id="PTHR43000">
    <property type="entry name" value="DTDP-D-GLUCOSE 4,6-DEHYDRATASE-RELATED"/>
    <property type="match status" value="1"/>
</dbReference>
<reference evidence="5" key="1">
    <citation type="submission" date="2017-02" db="EMBL/GenBank/DDBJ databases">
        <authorList>
            <person name="Varghese N."/>
            <person name="Submissions S."/>
        </authorList>
    </citation>
    <scope>NUCLEOTIDE SEQUENCE [LARGE SCALE GENOMIC DNA]</scope>
    <source>
        <strain evidence="5">SM117</strain>
    </source>
</reference>
<accession>A0A1U6IL84</accession>
<gene>
    <name evidence="4" type="ORF">SAMN06295987_108125</name>
</gene>
<keyword evidence="5" id="KW-1185">Reference proteome</keyword>
<evidence type="ECO:0000256" key="1">
    <source>
        <dbReference type="ARBA" id="ARBA00005125"/>
    </source>
</evidence>
<organism evidence="4 5">
    <name type="scientific">Novosphingobium mathurense</name>
    <dbReference type="NCBI Taxonomy" id="428990"/>
    <lineage>
        <taxon>Bacteria</taxon>
        <taxon>Pseudomonadati</taxon>
        <taxon>Pseudomonadota</taxon>
        <taxon>Alphaproteobacteria</taxon>
        <taxon>Sphingomonadales</taxon>
        <taxon>Sphingomonadaceae</taxon>
        <taxon>Novosphingobium</taxon>
    </lineage>
</organism>
<feature type="domain" description="NAD-dependent epimerase/dehydratase" evidence="3">
    <location>
        <begin position="4"/>
        <end position="270"/>
    </location>
</feature>
<dbReference type="InterPro" id="IPR001509">
    <property type="entry name" value="Epimerase_deHydtase"/>
</dbReference>
<sequence>MEKVLVTGASGRVGANVAKRLVAEGVAVRAMVMPEDPLARRLEQIPQVEIVKAALTDFDAIRRAVFGVSDIVHLAAQLVRGSTPVDKFYDINALGTLRLLEAAAEAGGVRRFLLASTDGTYRPGCPPEVPLTESSPQEPEEAYGTSKLLGELILRNVGAQHSIPWAIVRFATVLSPEESTQLFRYGATRSVLDRAKLGTDTNIWHLFENQPDMSTLLAEQVPDKGNPAVSVSGPSGTPWSLHVGDVRDIVDGVLLALRHPAALGEVFNIAGPASTRYDEGARVISAAFGVPIYNVTMPTDWRLEVDISKAQRLLGFSPQWTFEKMVNSVVEGQADAEVISAGKPHF</sequence>
<comment type="similarity">
    <text evidence="2">Belongs to the NAD(P)-dependent epimerase/dehydratase family.</text>
</comment>
<dbReference type="Proteomes" id="UP000190989">
    <property type="component" value="Unassembled WGS sequence"/>
</dbReference>
<dbReference type="RefSeq" id="WP_079731560.1">
    <property type="nucleotide sequence ID" value="NZ_FVZE01000008.1"/>
</dbReference>
<evidence type="ECO:0000313" key="4">
    <source>
        <dbReference type="EMBL" id="SLK08773.1"/>
    </source>
</evidence>
<evidence type="ECO:0000256" key="2">
    <source>
        <dbReference type="ARBA" id="ARBA00007637"/>
    </source>
</evidence>
<protein>
    <submittedName>
        <fullName evidence="4">UDP-glucose 4-epimerase</fullName>
    </submittedName>
</protein>
<name>A0A1U6IL84_9SPHN</name>